<keyword evidence="3" id="KW-1185">Reference proteome</keyword>
<organism evidence="2 3">
    <name type="scientific">Variovorax paradoxus</name>
    <dbReference type="NCBI Taxonomy" id="34073"/>
    <lineage>
        <taxon>Bacteria</taxon>
        <taxon>Pseudomonadati</taxon>
        <taxon>Pseudomonadota</taxon>
        <taxon>Betaproteobacteria</taxon>
        <taxon>Burkholderiales</taxon>
        <taxon>Comamonadaceae</taxon>
        <taxon>Variovorax</taxon>
    </lineage>
</organism>
<feature type="region of interest" description="Disordered" evidence="1">
    <location>
        <begin position="1"/>
        <end position="29"/>
    </location>
</feature>
<dbReference type="PATRIC" id="fig|34073.19.peg.3289"/>
<evidence type="ECO:0000313" key="3">
    <source>
        <dbReference type="Proteomes" id="UP000035170"/>
    </source>
</evidence>
<reference evidence="2 3" key="1">
    <citation type="submission" date="2015-03" db="EMBL/GenBank/DDBJ databases">
        <title>Genome sequence of Variovorax paradoxus TBEA6.</title>
        <authorList>
            <person name="Poehlein A."/>
            <person name="Schuldes J."/>
            <person name="Wuebbeler J.H."/>
            <person name="Hiessl S."/>
            <person name="Steinbuechel A."/>
            <person name="Daniel R."/>
        </authorList>
    </citation>
    <scope>NUCLEOTIDE SEQUENCE [LARGE SCALE GENOMIC DNA]</scope>
    <source>
        <strain evidence="2 3">TBEA6</strain>
    </source>
</reference>
<dbReference type="Proteomes" id="UP000035170">
    <property type="component" value="Unassembled WGS sequence"/>
</dbReference>
<proteinExistence type="predicted"/>
<dbReference type="EMBL" id="JZWI01000016">
    <property type="protein sequence ID" value="KLN55503.1"/>
    <property type="molecule type" value="Genomic_DNA"/>
</dbReference>
<gene>
    <name evidence="2" type="ORF">VPARA_32040</name>
</gene>
<dbReference type="AlphaFoldDB" id="A0A0H2LZA5"/>
<accession>A0A0H2LZA5</accession>
<sequence>MSAARPPEGAGPLQGVREVHEVTSLGVTK</sequence>
<protein>
    <submittedName>
        <fullName evidence="2">Uncharacterized protein</fullName>
    </submittedName>
</protein>
<name>A0A0H2LZA5_VARPD</name>
<evidence type="ECO:0000313" key="2">
    <source>
        <dbReference type="EMBL" id="KLN55503.1"/>
    </source>
</evidence>
<evidence type="ECO:0000256" key="1">
    <source>
        <dbReference type="SAM" id="MobiDB-lite"/>
    </source>
</evidence>
<comment type="caution">
    <text evidence="2">The sequence shown here is derived from an EMBL/GenBank/DDBJ whole genome shotgun (WGS) entry which is preliminary data.</text>
</comment>